<organism evidence="1 2">
    <name type="scientific">Pseudohalocynthiibacter aestuariivivens</name>
    <dbReference type="NCBI Taxonomy" id="1591409"/>
    <lineage>
        <taxon>Bacteria</taxon>
        <taxon>Pseudomonadati</taxon>
        <taxon>Pseudomonadota</taxon>
        <taxon>Alphaproteobacteria</taxon>
        <taxon>Rhodobacterales</taxon>
        <taxon>Paracoccaceae</taxon>
        <taxon>Pseudohalocynthiibacter</taxon>
    </lineage>
</organism>
<reference evidence="1 2" key="1">
    <citation type="submission" date="2024-09" db="EMBL/GenBank/DDBJ databases">
        <authorList>
            <person name="Sun Q."/>
            <person name="Mori K."/>
        </authorList>
    </citation>
    <scope>NUCLEOTIDE SEQUENCE [LARGE SCALE GENOMIC DNA]</scope>
    <source>
        <strain evidence="1 2">CECT 8726</strain>
    </source>
</reference>
<evidence type="ECO:0008006" key="3">
    <source>
        <dbReference type="Google" id="ProtNLM"/>
    </source>
</evidence>
<evidence type="ECO:0000313" key="1">
    <source>
        <dbReference type="EMBL" id="MFB9231074.1"/>
    </source>
</evidence>
<dbReference type="EMBL" id="JBHMEA010000012">
    <property type="protein sequence ID" value="MFB9231074.1"/>
    <property type="molecule type" value="Genomic_DNA"/>
</dbReference>
<dbReference type="Proteomes" id="UP001589683">
    <property type="component" value="Unassembled WGS sequence"/>
</dbReference>
<dbReference type="RefSeq" id="WP_213891407.1">
    <property type="nucleotide sequence ID" value="NZ_JAGFNU010000026.1"/>
</dbReference>
<comment type="caution">
    <text evidence="1">The sequence shown here is derived from an EMBL/GenBank/DDBJ whole genome shotgun (WGS) entry which is preliminary data.</text>
</comment>
<accession>A0ABV5JCA4</accession>
<gene>
    <name evidence="1" type="ORF">ACFFUT_04640</name>
</gene>
<name>A0ABV5JCA4_9RHOB</name>
<keyword evidence="2" id="KW-1185">Reference proteome</keyword>
<evidence type="ECO:0000313" key="2">
    <source>
        <dbReference type="Proteomes" id="UP001589683"/>
    </source>
</evidence>
<sequence length="233" mass="25205">MLARIFSFVTNGVLAALVLGVAIPGNHRVAIPHAYGLSEIAPRVWTDAPGRAGELLDIANASRARVIDFFGDAAHPTLILCTTRVCAHSFGIGGNGLSIADMAVMVSPGGLTQGTLTHEMTHSRLHRSMGISNLVRQPYPTWFDEGLATHVANHPIWHGQITASDRARVRRVRNFWNWGDAYRALGVGRAYRAAATEVARIERKAGHAGLLELIARAEAGEDFDTILAEMLAR</sequence>
<protein>
    <recommendedName>
        <fullName evidence="3">Peptidase MA-like domain-containing protein</fullName>
    </recommendedName>
</protein>
<proteinExistence type="predicted"/>